<proteinExistence type="predicted"/>
<evidence type="ECO:0000313" key="1">
    <source>
        <dbReference type="EMBL" id="OQR96170.1"/>
    </source>
</evidence>
<name>A0A1V9ZEB7_ACHHY</name>
<dbReference type="OrthoDB" id="76955at2759"/>
<dbReference type="AlphaFoldDB" id="A0A1V9ZEB7"/>
<organism evidence="1 2">
    <name type="scientific">Achlya hypogyna</name>
    <name type="common">Oomycete</name>
    <name type="synonym">Protoachlya hypogyna</name>
    <dbReference type="NCBI Taxonomy" id="1202772"/>
    <lineage>
        <taxon>Eukaryota</taxon>
        <taxon>Sar</taxon>
        <taxon>Stramenopiles</taxon>
        <taxon>Oomycota</taxon>
        <taxon>Saprolegniomycetes</taxon>
        <taxon>Saprolegniales</taxon>
        <taxon>Achlyaceae</taxon>
        <taxon>Achlya</taxon>
    </lineage>
</organism>
<dbReference type="EMBL" id="JNBR01000153">
    <property type="protein sequence ID" value="OQR96170.1"/>
    <property type="molecule type" value="Genomic_DNA"/>
</dbReference>
<sequence>MLARWSPKETMQSILHAWPSRPAVEATPTPFTKDSAVDDWVLLAKETDIKNFTYADVATGKREQVIDETNKDYVWLSALP</sequence>
<accession>A0A1V9ZEB7</accession>
<reference evidence="1 2" key="1">
    <citation type="journal article" date="2014" name="Genome Biol. Evol.">
        <title>The secreted proteins of Achlya hypogyna and Thraustotheca clavata identify the ancestral oomycete secretome and reveal gene acquisitions by horizontal gene transfer.</title>
        <authorList>
            <person name="Misner I."/>
            <person name="Blouin N."/>
            <person name="Leonard G."/>
            <person name="Richards T.A."/>
            <person name="Lane C.E."/>
        </authorList>
    </citation>
    <scope>NUCLEOTIDE SEQUENCE [LARGE SCALE GENOMIC DNA]</scope>
    <source>
        <strain evidence="1 2">ATCC 48635</strain>
    </source>
</reference>
<dbReference type="Proteomes" id="UP000243579">
    <property type="component" value="Unassembled WGS sequence"/>
</dbReference>
<gene>
    <name evidence="1" type="ORF">ACHHYP_16935</name>
</gene>
<evidence type="ECO:0000313" key="2">
    <source>
        <dbReference type="Proteomes" id="UP000243579"/>
    </source>
</evidence>
<protein>
    <submittedName>
        <fullName evidence="1">Uncharacterized protein</fullName>
    </submittedName>
</protein>
<keyword evidence="2" id="KW-1185">Reference proteome</keyword>
<comment type="caution">
    <text evidence="1">The sequence shown here is derived from an EMBL/GenBank/DDBJ whole genome shotgun (WGS) entry which is preliminary data.</text>
</comment>